<evidence type="ECO:0000259" key="8">
    <source>
        <dbReference type="Pfam" id="PF00174"/>
    </source>
</evidence>
<dbReference type="InterPro" id="IPR011577">
    <property type="entry name" value="Cyt_b561_bac/Ni-Hgenase"/>
</dbReference>
<keyword evidence="4 7" id="KW-1133">Transmembrane helix</keyword>
<dbReference type="InterPro" id="IPR016174">
    <property type="entry name" value="Di-haem_cyt_TM"/>
</dbReference>
<comment type="caution">
    <text evidence="10">The sequence shown here is derived from an EMBL/GenBank/DDBJ whole genome shotgun (WGS) entry which is preliminary data.</text>
</comment>
<dbReference type="Gene3D" id="1.20.950.20">
    <property type="entry name" value="Transmembrane di-heme cytochromes, Chain C"/>
    <property type="match status" value="1"/>
</dbReference>
<keyword evidence="3 7" id="KW-0812">Transmembrane</keyword>
<dbReference type="PANTHER" id="PTHR43032">
    <property type="entry name" value="PROTEIN-METHIONINE-SULFOXIDE REDUCTASE"/>
    <property type="match status" value="1"/>
</dbReference>
<dbReference type="SUPFAM" id="SSF81342">
    <property type="entry name" value="Transmembrane di-heme cytochromes"/>
    <property type="match status" value="1"/>
</dbReference>
<evidence type="ECO:0000259" key="9">
    <source>
        <dbReference type="Pfam" id="PF01292"/>
    </source>
</evidence>
<dbReference type="InterPro" id="IPR000572">
    <property type="entry name" value="OxRdtase_Mopterin-bd_dom"/>
</dbReference>
<proteinExistence type="predicted"/>
<feature type="transmembrane region" description="Helical" evidence="7">
    <location>
        <begin position="214"/>
        <end position="232"/>
    </location>
</feature>
<evidence type="ECO:0000256" key="4">
    <source>
        <dbReference type="ARBA" id="ARBA00022989"/>
    </source>
</evidence>
<feature type="transmembrane region" description="Helical" evidence="7">
    <location>
        <begin position="318"/>
        <end position="337"/>
    </location>
</feature>
<keyword evidence="5 7" id="KW-0472">Membrane</keyword>
<reference evidence="10 11" key="1">
    <citation type="submission" date="2020-10" db="EMBL/GenBank/DDBJ databases">
        <title>Ca. Dormibacterota MAGs.</title>
        <authorList>
            <person name="Montgomery K."/>
        </authorList>
    </citation>
    <scope>NUCLEOTIDE SEQUENCE [LARGE SCALE GENOMIC DNA]</scope>
    <source>
        <strain evidence="10">Mitchell_Peninsula_5</strain>
    </source>
</reference>
<dbReference type="AlphaFoldDB" id="A0A934KCJ5"/>
<comment type="subcellular location">
    <subcellularLocation>
        <location evidence="1">Cell membrane</location>
        <topology evidence="1">Multi-pass membrane protein</topology>
    </subcellularLocation>
</comment>
<feature type="region of interest" description="Disordered" evidence="6">
    <location>
        <begin position="1"/>
        <end position="27"/>
    </location>
</feature>
<sequence length="603" mass="67297">MASVSTDSAGPPSAAALPPPPRSSVSPESVRSLRSQLLKGGDVVDPATWAGGIPQAHGIAPRVRIGRSKWFNLLWLLPIGFLMLIIAVAVAQGLRGLPAVQRFIAQHPGTVEPAGAAQNAGFPLWVAAQHFLTAFLIIFIIRSGLQILSDHPRLYWTRHSTPGKDWFRIQKPVPADPLWTAKQDSITLPRQVGLPGIRHSIGLARWWHLGTDTLFLLNGLVFYVLLFATGQWQRLIPTSWSVFPNALSVLIQYLSLHWPMENGWVAYNGLQLLAYFITVFVAAPLALITGLGMSPALSTRFKRISKLLSIQTARSLHFLVMAWFLLFILVHVTLVFTTGLQRNLNHIYAGRNDDGWVGLWLFVASMVVVIVSWVAATPFTLRHPRLVQRLGFALIGPAQRLFEHVDSTPGEYSEKDISPYFWHNGHYPDSDEYKALFDGNFADYRLRIGGLVDEPVELDLAELRALPHHEQITQHFCIQGWSGVARWGGVSMQTIMELVKPQPGARWVVFYSLGDGPNKGIYYDAHPIEQMSYHLTMLAYDMNGEPLSFGHGAPLRLRNETQLGFKQVKWIAGVEFVADYSEIGGGYGGYNQDHEFFGYRQSI</sequence>
<evidence type="ECO:0000313" key="11">
    <source>
        <dbReference type="Proteomes" id="UP000614410"/>
    </source>
</evidence>
<dbReference type="GO" id="GO:0005886">
    <property type="term" value="C:plasma membrane"/>
    <property type="evidence" value="ECO:0007669"/>
    <property type="project" value="UniProtKB-SubCell"/>
</dbReference>
<evidence type="ECO:0000256" key="6">
    <source>
        <dbReference type="SAM" id="MobiDB-lite"/>
    </source>
</evidence>
<name>A0A934KCJ5_9BACT</name>
<dbReference type="Gene3D" id="3.90.420.10">
    <property type="entry name" value="Oxidoreductase, molybdopterin-binding domain"/>
    <property type="match status" value="1"/>
</dbReference>
<gene>
    <name evidence="10" type="ORF">JF887_00065</name>
</gene>
<evidence type="ECO:0000256" key="7">
    <source>
        <dbReference type="SAM" id="Phobius"/>
    </source>
</evidence>
<evidence type="ECO:0000256" key="5">
    <source>
        <dbReference type="ARBA" id="ARBA00023136"/>
    </source>
</evidence>
<protein>
    <submittedName>
        <fullName evidence="10">Molybdopterin-dependent oxidoreductase</fullName>
    </submittedName>
</protein>
<evidence type="ECO:0000313" key="10">
    <source>
        <dbReference type="EMBL" id="MBJ7607814.1"/>
    </source>
</evidence>
<dbReference type="Proteomes" id="UP000614410">
    <property type="component" value="Unassembled WGS sequence"/>
</dbReference>
<organism evidence="10 11">
    <name type="scientific">Candidatus Amunia macphersoniae</name>
    <dbReference type="NCBI Taxonomy" id="3127014"/>
    <lineage>
        <taxon>Bacteria</taxon>
        <taxon>Bacillati</taxon>
        <taxon>Candidatus Dormiibacterota</taxon>
        <taxon>Candidatus Dormibacteria</taxon>
        <taxon>Candidatus Aeolococcales</taxon>
        <taxon>Candidatus Aeolococcaceae</taxon>
        <taxon>Candidatus Amunia</taxon>
    </lineage>
</organism>
<dbReference type="InterPro" id="IPR036374">
    <property type="entry name" value="OxRdtase_Mopterin-bd_sf"/>
</dbReference>
<feature type="transmembrane region" description="Helical" evidence="7">
    <location>
        <begin position="357"/>
        <end position="381"/>
    </location>
</feature>
<feature type="domain" description="Oxidoreductase molybdopterin-binding" evidence="8">
    <location>
        <begin position="442"/>
        <end position="580"/>
    </location>
</feature>
<feature type="transmembrane region" description="Helical" evidence="7">
    <location>
        <begin position="272"/>
        <end position="297"/>
    </location>
</feature>
<feature type="transmembrane region" description="Helical" evidence="7">
    <location>
        <begin position="122"/>
        <end position="141"/>
    </location>
</feature>
<feature type="transmembrane region" description="Helical" evidence="7">
    <location>
        <begin position="70"/>
        <end position="91"/>
    </location>
</feature>
<dbReference type="Pfam" id="PF01292">
    <property type="entry name" value="Ni_hydr_CYTB"/>
    <property type="match status" value="1"/>
</dbReference>
<dbReference type="EMBL" id="JAEKNN010000003">
    <property type="protein sequence ID" value="MBJ7607814.1"/>
    <property type="molecule type" value="Genomic_DNA"/>
</dbReference>
<dbReference type="PANTHER" id="PTHR43032:SF2">
    <property type="entry name" value="BLL0505 PROTEIN"/>
    <property type="match status" value="1"/>
</dbReference>
<keyword evidence="2" id="KW-1003">Cell membrane</keyword>
<dbReference type="Pfam" id="PF00174">
    <property type="entry name" value="Oxidored_molyb"/>
    <property type="match status" value="1"/>
</dbReference>
<dbReference type="GO" id="GO:0009055">
    <property type="term" value="F:electron transfer activity"/>
    <property type="evidence" value="ECO:0007669"/>
    <property type="project" value="InterPro"/>
</dbReference>
<evidence type="ECO:0000256" key="3">
    <source>
        <dbReference type="ARBA" id="ARBA00022692"/>
    </source>
</evidence>
<accession>A0A934KCJ5</accession>
<dbReference type="SUPFAM" id="SSF56524">
    <property type="entry name" value="Oxidoreductase molybdopterin-binding domain"/>
    <property type="match status" value="1"/>
</dbReference>
<dbReference type="GO" id="GO:0022904">
    <property type="term" value="P:respiratory electron transport chain"/>
    <property type="evidence" value="ECO:0007669"/>
    <property type="project" value="InterPro"/>
</dbReference>
<feature type="domain" description="Cytochrome b561 bacterial/Ni-hydrogenase" evidence="9">
    <location>
        <begin position="122"/>
        <end position="340"/>
    </location>
</feature>
<evidence type="ECO:0000256" key="2">
    <source>
        <dbReference type="ARBA" id="ARBA00022475"/>
    </source>
</evidence>
<evidence type="ECO:0000256" key="1">
    <source>
        <dbReference type="ARBA" id="ARBA00004651"/>
    </source>
</evidence>